<dbReference type="RefSeq" id="WP_163301460.1">
    <property type="nucleotide sequence ID" value="NZ_JAAGRQ010000019.1"/>
</dbReference>
<accession>A0A7K3NJL6</accession>
<feature type="region of interest" description="Disordered" evidence="1">
    <location>
        <begin position="167"/>
        <end position="189"/>
    </location>
</feature>
<dbReference type="PANTHER" id="PTHR22617:SF41">
    <property type="entry name" value="CHEMOTAXIS SIGNAL TRANSDUCTION SYSTEM ADAPTOR PROTEIN CHEW"/>
    <property type="match status" value="1"/>
</dbReference>
<keyword evidence="4" id="KW-1185">Reference proteome</keyword>
<evidence type="ECO:0000313" key="4">
    <source>
        <dbReference type="Proteomes" id="UP000469724"/>
    </source>
</evidence>
<dbReference type="PROSITE" id="PS50851">
    <property type="entry name" value="CHEW"/>
    <property type="match status" value="1"/>
</dbReference>
<reference evidence="3 4" key="1">
    <citation type="submission" date="2020-02" db="EMBL/GenBank/DDBJ databases">
        <title>Comparative genomics of sulfur disproportionating microorganisms.</title>
        <authorList>
            <person name="Ward L.M."/>
            <person name="Bertran E."/>
            <person name="Johnston D.T."/>
        </authorList>
    </citation>
    <scope>NUCLEOTIDE SEQUENCE [LARGE SCALE GENOMIC DNA]</scope>
    <source>
        <strain evidence="3 4">DSM 3696</strain>
    </source>
</reference>
<dbReference type="GO" id="GO:0006935">
    <property type="term" value="P:chemotaxis"/>
    <property type="evidence" value="ECO:0007669"/>
    <property type="project" value="InterPro"/>
</dbReference>
<dbReference type="InterPro" id="IPR002545">
    <property type="entry name" value="CheW-lke_dom"/>
</dbReference>
<name>A0A7K3NJL6_9BACT</name>
<sequence length="189" mass="20355">MNEEQRGGTERFLTLNLDKEHFALDIYSVREILDMTEITRIPQTPEYMRGVVNVRGSAVPVVDLRLKFGMPAAERTLNTRIVILEIARGDGSAAIGAIADAVKEVLEIETDRIDPPPRMGTGVKADFIRGIARHGERFLLILDAEKVFTTDEILALDGLGARHGDDAPGKAAGSAGGFPPEAVPANPAA</sequence>
<gene>
    <name evidence="3" type="ORF">G3N56_06575</name>
</gene>
<dbReference type="Proteomes" id="UP000469724">
    <property type="component" value="Unassembled WGS sequence"/>
</dbReference>
<proteinExistence type="predicted"/>
<feature type="domain" description="CheW-like" evidence="2">
    <location>
        <begin position="9"/>
        <end position="153"/>
    </location>
</feature>
<dbReference type="Pfam" id="PF01584">
    <property type="entry name" value="CheW"/>
    <property type="match status" value="1"/>
</dbReference>
<dbReference type="GO" id="GO:0005829">
    <property type="term" value="C:cytosol"/>
    <property type="evidence" value="ECO:0007669"/>
    <property type="project" value="TreeGrafter"/>
</dbReference>
<dbReference type="Gene3D" id="2.30.30.40">
    <property type="entry name" value="SH3 Domains"/>
    <property type="match status" value="1"/>
</dbReference>
<comment type="caution">
    <text evidence="3">The sequence shown here is derived from an EMBL/GenBank/DDBJ whole genome shotgun (WGS) entry which is preliminary data.</text>
</comment>
<evidence type="ECO:0000256" key="1">
    <source>
        <dbReference type="SAM" id="MobiDB-lite"/>
    </source>
</evidence>
<dbReference type="CDD" id="cd00732">
    <property type="entry name" value="CheW"/>
    <property type="match status" value="1"/>
</dbReference>
<dbReference type="GO" id="GO:0007165">
    <property type="term" value="P:signal transduction"/>
    <property type="evidence" value="ECO:0007669"/>
    <property type="project" value="InterPro"/>
</dbReference>
<dbReference type="InterPro" id="IPR036061">
    <property type="entry name" value="CheW-like_dom_sf"/>
</dbReference>
<evidence type="ECO:0000313" key="3">
    <source>
        <dbReference type="EMBL" id="NDY56406.1"/>
    </source>
</evidence>
<protein>
    <submittedName>
        <fullName evidence="3">Chemotaxis protein CheW</fullName>
    </submittedName>
</protein>
<dbReference type="SMART" id="SM00260">
    <property type="entry name" value="CheW"/>
    <property type="match status" value="1"/>
</dbReference>
<dbReference type="AlphaFoldDB" id="A0A7K3NJL6"/>
<evidence type="ECO:0000259" key="2">
    <source>
        <dbReference type="PROSITE" id="PS50851"/>
    </source>
</evidence>
<dbReference type="PANTHER" id="PTHR22617">
    <property type="entry name" value="CHEMOTAXIS SENSOR HISTIDINE KINASE-RELATED"/>
    <property type="match status" value="1"/>
</dbReference>
<dbReference type="Gene3D" id="2.40.50.180">
    <property type="entry name" value="CheA-289, Domain 4"/>
    <property type="match status" value="1"/>
</dbReference>
<organism evidence="3 4">
    <name type="scientific">Desulfolutivibrio sulfodismutans</name>
    <dbReference type="NCBI Taxonomy" id="63561"/>
    <lineage>
        <taxon>Bacteria</taxon>
        <taxon>Pseudomonadati</taxon>
        <taxon>Thermodesulfobacteriota</taxon>
        <taxon>Desulfovibrionia</taxon>
        <taxon>Desulfovibrionales</taxon>
        <taxon>Desulfovibrionaceae</taxon>
        <taxon>Desulfolutivibrio</taxon>
    </lineage>
</organism>
<dbReference type="EMBL" id="JAAGRQ010000019">
    <property type="protein sequence ID" value="NDY56406.1"/>
    <property type="molecule type" value="Genomic_DNA"/>
</dbReference>
<dbReference type="InterPro" id="IPR039315">
    <property type="entry name" value="CheW"/>
</dbReference>
<dbReference type="SUPFAM" id="SSF50341">
    <property type="entry name" value="CheW-like"/>
    <property type="match status" value="1"/>
</dbReference>